<dbReference type="OMA" id="SSFRDMY"/>
<proteinExistence type="inferred from homology"/>
<evidence type="ECO:0000313" key="2">
    <source>
        <dbReference type="Proteomes" id="UP000054558"/>
    </source>
</evidence>
<dbReference type="OrthoDB" id="419533at2759"/>
<keyword evidence="2" id="KW-1185">Reference proteome</keyword>
<evidence type="ECO:0000313" key="1">
    <source>
        <dbReference type="EMBL" id="GAQ85747.1"/>
    </source>
</evidence>
<dbReference type="InterPro" id="IPR038450">
    <property type="entry name" value="PSII_Psb27_sf"/>
</dbReference>
<dbReference type="PANTHER" id="PTHR34041:SF1">
    <property type="entry name" value="PHOTOSYSTEM II REPAIR PROTEIN PSB27-H1, CHLOROPLASTIC"/>
    <property type="match status" value="1"/>
</dbReference>
<dbReference type="Gene3D" id="1.20.58.810">
    <property type="entry name" value="Photosystem II Pbs27"/>
    <property type="match status" value="1"/>
</dbReference>
<dbReference type="AlphaFoldDB" id="A0A1Y1IAK8"/>
<gene>
    <name evidence="1" type="ORF">KFL_002520060</name>
</gene>
<dbReference type="Proteomes" id="UP000054558">
    <property type="component" value="Unassembled WGS sequence"/>
</dbReference>
<accession>A0A1Y1IAK8</accession>
<organism evidence="1 2">
    <name type="scientific">Klebsormidium nitens</name>
    <name type="common">Green alga</name>
    <name type="synonym">Ulothrix nitens</name>
    <dbReference type="NCBI Taxonomy" id="105231"/>
    <lineage>
        <taxon>Eukaryota</taxon>
        <taxon>Viridiplantae</taxon>
        <taxon>Streptophyta</taxon>
        <taxon>Klebsormidiophyceae</taxon>
        <taxon>Klebsormidiales</taxon>
        <taxon>Klebsormidiaceae</taxon>
        <taxon>Klebsormidium</taxon>
    </lineage>
</organism>
<dbReference type="HAMAP" id="MF_01481">
    <property type="entry name" value="PSII_Psb27"/>
    <property type="match status" value="1"/>
</dbReference>
<dbReference type="GO" id="GO:0010206">
    <property type="term" value="P:photosystem II repair"/>
    <property type="evidence" value="ECO:0000318"/>
    <property type="project" value="GO_Central"/>
</dbReference>
<dbReference type="InterPro" id="IPR025585">
    <property type="entry name" value="PSII_Psb27"/>
</dbReference>
<dbReference type="GO" id="GO:0010207">
    <property type="term" value="P:photosystem II assembly"/>
    <property type="evidence" value="ECO:0000318"/>
    <property type="project" value="GO_Central"/>
</dbReference>
<dbReference type="GO" id="GO:0009523">
    <property type="term" value="C:photosystem II"/>
    <property type="evidence" value="ECO:0007669"/>
    <property type="project" value="InterPro"/>
</dbReference>
<dbReference type="EMBL" id="DF237201">
    <property type="protein sequence ID" value="GAQ85747.1"/>
    <property type="molecule type" value="Genomic_DNA"/>
</dbReference>
<dbReference type="STRING" id="105231.A0A1Y1IAK8"/>
<dbReference type="GO" id="GO:0009543">
    <property type="term" value="C:chloroplast thylakoid lumen"/>
    <property type="evidence" value="ECO:0000318"/>
    <property type="project" value="GO_Central"/>
</dbReference>
<reference evidence="1 2" key="1">
    <citation type="journal article" date="2014" name="Nat. Commun.">
        <title>Klebsormidium flaccidum genome reveals primary factors for plant terrestrial adaptation.</title>
        <authorList>
            <person name="Hori K."/>
            <person name="Maruyama F."/>
            <person name="Fujisawa T."/>
            <person name="Togashi T."/>
            <person name="Yamamoto N."/>
            <person name="Seo M."/>
            <person name="Sato S."/>
            <person name="Yamada T."/>
            <person name="Mori H."/>
            <person name="Tajima N."/>
            <person name="Moriyama T."/>
            <person name="Ikeuchi M."/>
            <person name="Watanabe M."/>
            <person name="Wada H."/>
            <person name="Kobayashi K."/>
            <person name="Saito M."/>
            <person name="Masuda T."/>
            <person name="Sasaki-Sekimoto Y."/>
            <person name="Mashiguchi K."/>
            <person name="Awai K."/>
            <person name="Shimojima M."/>
            <person name="Masuda S."/>
            <person name="Iwai M."/>
            <person name="Nobusawa T."/>
            <person name="Narise T."/>
            <person name="Kondo S."/>
            <person name="Saito H."/>
            <person name="Sato R."/>
            <person name="Murakawa M."/>
            <person name="Ihara Y."/>
            <person name="Oshima-Yamada Y."/>
            <person name="Ohtaka K."/>
            <person name="Satoh M."/>
            <person name="Sonobe K."/>
            <person name="Ishii M."/>
            <person name="Ohtani R."/>
            <person name="Kanamori-Sato M."/>
            <person name="Honoki R."/>
            <person name="Miyazaki D."/>
            <person name="Mochizuki H."/>
            <person name="Umetsu J."/>
            <person name="Higashi K."/>
            <person name="Shibata D."/>
            <person name="Kamiya Y."/>
            <person name="Sato N."/>
            <person name="Nakamura Y."/>
            <person name="Tabata S."/>
            <person name="Ida S."/>
            <person name="Kurokawa K."/>
            <person name="Ohta H."/>
        </authorList>
    </citation>
    <scope>NUCLEOTIDE SEQUENCE [LARGE SCALE GENOMIC DNA]</scope>
    <source>
        <strain evidence="1 2">NIES-2285</strain>
    </source>
</reference>
<sequence length="164" mass="17769">MPIACRPSSIADSRPAGVRCQASSEQNEAIHLGRREALIAGLAGLAVVGAVAPPEAHADQLEEYKEDTKSIIGQIRTALDLDKKDPAKPDAVNALLENSTAWVAKYRREKTVAGKSSYGNVYSAVNAVAGHYNNFGPTYPLPAKRKDRIFEELVDAEKQLARNR</sequence>
<protein>
    <submittedName>
        <fullName evidence="1">Photosystem II Psb27 protein</fullName>
    </submittedName>
</protein>
<dbReference type="PANTHER" id="PTHR34041">
    <property type="entry name" value="PHOTOSYSTEM II REPAIR PROTEIN PSB27-H1, CHLOROPLASTIC"/>
    <property type="match status" value="1"/>
</dbReference>
<name>A0A1Y1IAK8_KLENI</name>
<dbReference type="Pfam" id="PF13326">
    <property type="entry name" value="PSII_Pbs27"/>
    <property type="match status" value="1"/>
</dbReference>